<dbReference type="AlphaFoldDB" id="A0AAN6YE73"/>
<sequence length="126" mass="14081">MRWIGLALLFTVFVHGTSLVIYRLWFSPIPGPKVHTGRQLATAPGSQPFIIPSARHDASHGRPDVLHFTHIAGPKLAAATGWYQASYTIAHSGHWCFEVKELQEEYELLPRATGSSDLAFWPWTTT</sequence>
<comment type="caution">
    <text evidence="1">The sequence shown here is derived from an EMBL/GenBank/DDBJ whole genome shotgun (WGS) entry which is preliminary data.</text>
</comment>
<protein>
    <submittedName>
        <fullName evidence="1">Uncharacterized protein</fullName>
    </submittedName>
</protein>
<organism evidence="1 2">
    <name type="scientific">Rhypophila decipiens</name>
    <dbReference type="NCBI Taxonomy" id="261697"/>
    <lineage>
        <taxon>Eukaryota</taxon>
        <taxon>Fungi</taxon>
        <taxon>Dikarya</taxon>
        <taxon>Ascomycota</taxon>
        <taxon>Pezizomycotina</taxon>
        <taxon>Sordariomycetes</taxon>
        <taxon>Sordariomycetidae</taxon>
        <taxon>Sordariales</taxon>
        <taxon>Naviculisporaceae</taxon>
        <taxon>Rhypophila</taxon>
    </lineage>
</organism>
<accession>A0AAN6YE73</accession>
<evidence type="ECO:0000313" key="2">
    <source>
        <dbReference type="Proteomes" id="UP001301769"/>
    </source>
</evidence>
<proteinExistence type="predicted"/>
<gene>
    <name evidence="1" type="ORF">QBC37DRAFT_370425</name>
</gene>
<dbReference type="EMBL" id="MU858063">
    <property type="protein sequence ID" value="KAK4217001.1"/>
    <property type="molecule type" value="Genomic_DNA"/>
</dbReference>
<reference evidence="1" key="2">
    <citation type="submission" date="2023-05" db="EMBL/GenBank/DDBJ databases">
        <authorList>
            <consortium name="Lawrence Berkeley National Laboratory"/>
            <person name="Steindorff A."/>
            <person name="Hensen N."/>
            <person name="Bonometti L."/>
            <person name="Westerberg I."/>
            <person name="Brannstrom I.O."/>
            <person name="Guillou S."/>
            <person name="Cros-Aarteil S."/>
            <person name="Calhoun S."/>
            <person name="Haridas S."/>
            <person name="Kuo A."/>
            <person name="Mondo S."/>
            <person name="Pangilinan J."/>
            <person name="Riley R."/>
            <person name="Labutti K."/>
            <person name="Andreopoulos B."/>
            <person name="Lipzen A."/>
            <person name="Chen C."/>
            <person name="Yanf M."/>
            <person name="Daum C."/>
            <person name="Ng V."/>
            <person name="Clum A."/>
            <person name="Ohm R."/>
            <person name="Martin F."/>
            <person name="Silar P."/>
            <person name="Natvig D."/>
            <person name="Lalanne C."/>
            <person name="Gautier V."/>
            <person name="Ament-Velasquez S.L."/>
            <person name="Kruys A."/>
            <person name="Hutchinson M.I."/>
            <person name="Powell A.J."/>
            <person name="Barry K."/>
            <person name="Miller A.N."/>
            <person name="Grigoriev I.V."/>
            <person name="Debuchy R."/>
            <person name="Gladieux P."/>
            <person name="Thoren M.H."/>
            <person name="Johannesson H."/>
        </authorList>
    </citation>
    <scope>NUCLEOTIDE SEQUENCE</scope>
    <source>
        <strain evidence="1">PSN293</strain>
    </source>
</reference>
<name>A0AAN6YE73_9PEZI</name>
<keyword evidence="2" id="KW-1185">Reference proteome</keyword>
<reference evidence="1" key="1">
    <citation type="journal article" date="2023" name="Mol. Phylogenet. Evol.">
        <title>Genome-scale phylogeny and comparative genomics of the fungal order Sordariales.</title>
        <authorList>
            <person name="Hensen N."/>
            <person name="Bonometti L."/>
            <person name="Westerberg I."/>
            <person name="Brannstrom I.O."/>
            <person name="Guillou S."/>
            <person name="Cros-Aarteil S."/>
            <person name="Calhoun S."/>
            <person name="Haridas S."/>
            <person name="Kuo A."/>
            <person name="Mondo S."/>
            <person name="Pangilinan J."/>
            <person name="Riley R."/>
            <person name="LaButti K."/>
            <person name="Andreopoulos B."/>
            <person name="Lipzen A."/>
            <person name="Chen C."/>
            <person name="Yan M."/>
            <person name="Daum C."/>
            <person name="Ng V."/>
            <person name="Clum A."/>
            <person name="Steindorff A."/>
            <person name="Ohm R.A."/>
            <person name="Martin F."/>
            <person name="Silar P."/>
            <person name="Natvig D.O."/>
            <person name="Lalanne C."/>
            <person name="Gautier V."/>
            <person name="Ament-Velasquez S.L."/>
            <person name="Kruys A."/>
            <person name="Hutchinson M.I."/>
            <person name="Powell A.J."/>
            <person name="Barry K."/>
            <person name="Miller A.N."/>
            <person name="Grigoriev I.V."/>
            <person name="Debuchy R."/>
            <person name="Gladieux P."/>
            <person name="Hiltunen Thoren M."/>
            <person name="Johannesson H."/>
        </authorList>
    </citation>
    <scope>NUCLEOTIDE SEQUENCE</scope>
    <source>
        <strain evidence="1">PSN293</strain>
    </source>
</reference>
<dbReference type="Proteomes" id="UP001301769">
    <property type="component" value="Unassembled WGS sequence"/>
</dbReference>
<evidence type="ECO:0000313" key="1">
    <source>
        <dbReference type="EMBL" id="KAK4217001.1"/>
    </source>
</evidence>